<keyword evidence="1" id="KW-0732">Signal</keyword>
<dbReference type="SUPFAM" id="SSF82171">
    <property type="entry name" value="DPP6 N-terminal domain-like"/>
    <property type="match status" value="1"/>
</dbReference>
<dbReference type="AlphaFoldDB" id="A0A930YK64"/>
<comment type="caution">
    <text evidence="2">The sequence shown here is derived from an EMBL/GenBank/DDBJ whole genome shotgun (WGS) entry which is preliminary data.</text>
</comment>
<keyword evidence="3" id="KW-1185">Reference proteome</keyword>
<dbReference type="EMBL" id="JADKPO010000037">
    <property type="protein sequence ID" value="MBF4770052.1"/>
    <property type="molecule type" value="Genomic_DNA"/>
</dbReference>
<evidence type="ECO:0000313" key="3">
    <source>
        <dbReference type="Proteomes" id="UP000660668"/>
    </source>
</evidence>
<reference evidence="2" key="1">
    <citation type="submission" date="2020-11" db="EMBL/GenBank/DDBJ databases">
        <title>Nocardioides cynanchi sp. nov., isolated from soil of rhizosphere of Cynanchum wilfordii.</title>
        <authorList>
            <person name="Lee J.-S."/>
            <person name="Suh M.K."/>
            <person name="Kim J.-S."/>
        </authorList>
    </citation>
    <scope>NUCLEOTIDE SEQUENCE</scope>
    <source>
        <strain evidence="2">KCTC 19276</strain>
    </source>
</reference>
<dbReference type="InterPro" id="IPR015943">
    <property type="entry name" value="WD40/YVTN_repeat-like_dom_sf"/>
</dbReference>
<evidence type="ECO:0000256" key="1">
    <source>
        <dbReference type="SAM" id="SignalP"/>
    </source>
</evidence>
<dbReference type="PANTHER" id="PTHR47197">
    <property type="entry name" value="PROTEIN NIRF"/>
    <property type="match status" value="1"/>
</dbReference>
<feature type="signal peptide" evidence="1">
    <location>
        <begin position="1"/>
        <end position="30"/>
    </location>
</feature>
<feature type="chain" id="PRO_5036958974" description="Lactonase, 7-bladed beta-propeller" evidence="1">
    <location>
        <begin position="31"/>
        <end position="564"/>
    </location>
</feature>
<organism evidence="2 3">
    <name type="scientific">Nocardioides agariphilus</name>
    <dbReference type="NCBI Taxonomy" id="433664"/>
    <lineage>
        <taxon>Bacteria</taxon>
        <taxon>Bacillati</taxon>
        <taxon>Actinomycetota</taxon>
        <taxon>Actinomycetes</taxon>
        <taxon>Propionibacteriales</taxon>
        <taxon>Nocardioidaceae</taxon>
        <taxon>Nocardioides</taxon>
    </lineage>
</organism>
<name>A0A930YK64_9ACTN</name>
<evidence type="ECO:0000313" key="2">
    <source>
        <dbReference type="EMBL" id="MBF4770052.1"/>
    </source>
</evidence>
<proteinExistence type="predicted"/>
<sequence length="564" mass="57132">MSVLRRARCAAALTLLAVCLSPLTAAPATAAVGDPSYAGCIAGTPITGCTTAGPGLFAVDVELSPDGKQLYVLGREPSLRIYDLAASGPMVPRSGGGSCFNTDGANGCTATAGFTDFDVLDLAVSADGKSVYVSGFSNLVSWTRDPSTGNLTPSACYGPGAGCSGAFPRAAAVYAVVVSPDSKNVYVRQAGGLLVYDRNPTTGALTLKPGASGCLSELAVAGCTDSFGLTGNGFEMSLPADGQYLYLTFQDPGGVSVFNRAGDGTLTRYAGTNGGCISSDGSSTSAGECSSVGDSSGQAITNAWAATLSPSGKHVFVSGSVGTTVFARDAVTGKLTKTDCISPDVSSDCQQVSASDGMGVEVTPDGTRAIVGSNGVAGVGVYAFDEAAGTLSRLAGALGCFSATQQTGCTDLPGTFGGDGKAAISADGRNVYFAALTPVHRLVFDRVVKIVIRGQVVSLGRDARARVKLSCPATEQSGPCSGRLTLKTRGKVLFGGKRVVVKLASATYRVPAGTTKTVRLSLGQARIALVRRVPDARKLKVVATVKDTIGNTARVTKLATLRLP</sequence>
<protein>
    <recommendedName>
        <fullName evidence="4">Lactonase, 7-bladed beta-propeller</fullName>
    </recommendedName>
</protein>
<gene>
    <name evidence="2" type="ORF">ISU10_19950</name>
</gene>
<dbReference type="RefSeq" id="WP_194698196.1">
    <property type="nucleotide sequence ID" value="NZ_JADKPO010000037.1"/>
</dbReference>
<dbReference type="Gene3D" id="2.130.10.10">
    <property type="entry name" value="YVTN repeat-like/Quinoprotein amine dehydrogenase"/>
    <property type="match status" value="2"/>
</dbReference>
<dbReference type="InterPro" id="IPR051200">
    <property type="entry name" value="Host-pathogen_enzymatic-act"/>
</dbReference>
<dbReference type="PANTHER" id="PTHR47197:SF3">
    <property type="entry name" value="DIHYDRO-HEME D1 DEHYDROGENASE"/>
    <property type="match status" value="1"/>
</dbReference>
<accession>A0A930YK64</accession>
<evidence type="ECO:0008006" key="4">
    <source>
        <dbReference type="Google" id="ProtNLM"/>
    </source>
</evidence>
<dbReference type="Proteomes" id="UP000660668">
    <property type="component" value="Unassembled WGS sequence"/>
</dbReference>